<protein>
    <submittedName>
        <fullName evidence="2">Uncharacterized protein</fullName>
    </submittedName>
</protein>
<gene>
    <name evidence="2" type="ORF">EVAR_40429_1</name>
</gene>
<comment type="caution">
    <text evidence="2">The sequence shown here is derived from an EMBL/GenBank/DDBJ whole genome shotgun (WGS) entry which is preliminary data.</text>
</comment>
<feature type="signal peptide" evidence="1">
    <location>
        <begin position="1"/>
        <end position="16"/>
    </location>
</feature>
<reference evidence="2 3" key="1">
    <citation type="journal article" date="2019" name="Commun. Biol.">
        <title>The bagworm genome reveals a unique fibroin gene that provides high tensile strength.</title>
        <authorList>
            <person name="Kono N."/>
            <person name="Nakamura H."/>
            <person name="Ohtoshi R."/>
            <person name="Tomita M."/>
            <person name="Numata K."/>
            <person name="Arakawa K."/>
        </authorList>
    </citation>
    <scope>NUCLEOTIDE SEQUENCE [LARGE SCALE GENOMIC DNA]</scope>
</reference>
<proteinExistence type="predicted"/>
<keyword evidence="1" id="KW-0732">Signal</keyword>
<feature type="chain" id="PRO_5020025978" evidence="1">
    <location>
        <begin position="17"/>
        <end position="118"/>
    </location>
</feature>
<evidence type="ECO:0000256" key="1">
    <source>
        <dbReference type="SAM" id="SignalP"/>
    </source>
</evidence>
<name>A0A4C1SE02_EUMVA</name>
<evidence type="ECO:0000313" key="3">
    <source>
        <dbReference type="Proteomes" id="UP000299102"/>
    </source>
</evidence>
<keyword evidence="3" id="KW-1185">Reference proteome</keyword>
<dbReference type="AlphaFoldDB" id="A0A4C1SE02"/>
<accession>A0A4C1SE02</accession>
<dbReference type="Proteomes" id="UP000299102">
    <property type="component" value="Unassembled WGS sequence"/>
</dbReference>
<dbReference type="EMBL" id="BGZK01003288">
    <property type="protein sequence ID" value="GBO99596.1"/>
    <property type="molecule type" value="Genomic_DNA"/>
</dbReference>
<evidence type="ECO:0000313" key="2">
    <source>
        <dbReference type="EMBL" id="GBO99596.1"/>
    </source>
</evidence>
<sequence length="118" mass="12843">MAIILVAQMSLGFVVANEGSKTMSILCDKVVEIQNIAKYEFDVALAREGGVRVWYACAPATGVRASCQRSVHKLYYILDPCECGAECRRAQSAVVAPAGRFALETARLVDLLDRLTCD</sequence>
<organism evidence="2 3">
    <name type="scientific">Eumeta variegata</name>
    <name type="common">Bagworm moth</name>
    <name type="synonym">Eumeta japonica</name>
    <dbReference type="NCBI Taxonomy" id="151549"/>
    <lineage>
        <taxon>Eukaryota</taxon>
        <taxon>Metazoa</taxon>
        <taxon>Ecdysozoa</taxon>
        <taxon>Arthropoda</taxon>
        <taxon>Hexapoda</taxon>
        <taxon>Insecta</taxon>
        <taxon>Pterygota</taxon>
        <taxon>Neoptera</taxon>
        <taxon>Endopterygota</taxon>
        <taxon>Lepidoptera</taxon>
        <taxon>Glossata</taxon>
        <taxon>Ditrysia</taxon>
        <taxon>Tineoidea</taxon>
        <taxon>Psychidae</taxon>
        <taxon>Oiketicinae</taxon>
        <taxon>Eumeta</taxon>
    </lineage>
</organism>